<feature type="transmembrane region" description="Helical" evidence="7">
    <location>
        <begin position="172"/>
        <end position="191"/>
    </location>
</feature>
<dbReference type="PANTHER" id="PTHR43663:SF1">
    <property type="entry name" value="CHROMATE TRANSPORTER"/>
    <property type="match status" value="1"/>
</dbReference>
<dbReference type="Proteomes" id="UP000512167">
    <property type="component" value="Chromosome"/>
</dbReference>
<feature type="transmembrane region" description="Helical" evidence="7">
    <location>
        <begin position="145"/>
        <end position="165"/>
    </location>
</feature>
<feature type="transmembrane region" description="Helical" evidence="7">
    <location>
        <begin position="74"/>
        <end position="98"/>
    </location>
</feature>
<protein>
    <submittedName>
        <fullName evidence="8">Chromate transporter</fullName>
    </submittedName>
</protein>
<evidence type="ECO:0000256" key="2">
    <source>
        <dbReference type="ARBA" id="ARBA00005262"/>
    </source>
</evidence>
<dbReference type="GO" id="GO:0005886">
    <property type="term" value="C:plasma membrane"/>
    <property type="evidence" value="ECO:0007669"/>
    <property type="project" value="UniProtKB-SubCell"/>
</dbReference>
<evidence type="ECO:0000256" key="7">
    <source>
        <dbReference type="SAM" id="Phobius"/>
    </source>
</evidence>
<evidence type="ECO:0000313" key="8">
    <source>
        <dbReference type="EMBL" id="QLY39655.1"/>
    </source>
</evidence>
<dbReference type="InterPro" id="IPR003370">
    <property type="entry name" value="Chromate_transpt"/>
</dbReference>
<dbReference type="RefSeq" id="WP_312032133.1">
    <property type="nucleotide sequence ID" value="NZ_CP051151.1"/>
</dbReference>
<evidence type="ECO:0000256" key="1">
    <source>
        <dbReference type="ARBA" id="ARBA00004651"/>
    </source>
</evidence>
<dbReference type="AlphaFoldDB" id="A0A7L6N3L9"/>
<reference evidence="8 9" key="1">
    <citation type="submission" date="2020-04" db="EMBL/GenBank/DDBJ databases">
        <authorList>
            <person name="Zheng R.K."/>
            <person name="Sun C.M."/>
        </authorList>
    </citation>
    <scope>NUCLEOTIDE SEQUENCE [LARGE SCALE GENOMIC DNA]</scope>
    <source>
        <strain evidence="9">zrk29</strain>
    </source>
</reference>
<keyword evidence="5 7" id="KW-1133">Transmembrane helix</keyword>
<dbReference type="PANTHER" id="PTHR43663">
    <property type="entry name" value="CHROMATE TRANSPORT PROTEIN-RELATED"/>
    <property type="match status" value="1"/>
</dbReference>
<name>A0A7L6N3L9_9MOLU</name>
<evidence type="ECO:0000256" key="6">
    <source>
        <dbReference type="ARBA" id="ARBA00023136"/>
    </source>
</evidence>
<keyword evidence="9" id="KW-1185">Reference proteome</keyword>
<dbReference type="Pfam" id="PF02417">
    <property type="entry name" value="Chromate_transp"/>
    <property type="match status" value="1"/>
</dbReference>
<dbReference type="KEGG" id="tbk:HF295_01765"/>
<evidence type="ECO:0000256" key="5">
    <source>
        <dbReference type="ARBA" id="ARBA00022989"/>
    </source>
</evidence>
<proteinExistence type="inferred from homology"/>
<keyword evidence="3" id="KW-1003">Cell membrane</keyword>
<keyword evidence="4 7" id="KW-0812">Transmembrane</keyword>
<dbReference type="EMBL" id="CP051151">
    <property type="protein sequence ID" value="QLY39655.1"/>
    <property type="molecule type" value="Genomic_DNA"/>
</dbReference>
<gene>
    <name evidence="8" type="ORF">HF295_01765</name>
</gene>
<organism evidence="8 9">
    <name type="scientific">Hujiaoplasma nucleasis</name>
    <dbReference type="NCBI Taxonomy" id="2725268"/>
    <lineage>
        <taxon>Bacteria</taxon>
        <taxon>Bacillati</taxon>
        <taxon>Mycoplasmatota</taxon>
        <taxon>Mollicutes</taxon>
        <taxon>Candidatus Izemoplasmatales</taxon>
        <taxon>Hujiaoplasmataceae</taxon>
        <taxon>Hujiaoplasma</taxon>
    </lineage>
</organism>
<comment type="similarity">
    <text evidence="2">Belongs to the chromate ion transporter (CHR) (TC 2.A.51) family.</text>
</comment>
<accession>A0A7L6N3L9</accession>
<evidence type="ECO:0000256" key="3">
    <source>
        <dbReference type="ARBA" id="ARBA00022475"/>
    </source>
</evidence>
<dbReference type="GO" id="GO:0015109">
    <property type="term" value="F:chromate transmembrane transporter activity"/>
    <property type="evidence" value="ECO:0007669"/>
    <property type="project" value="InterPro"/>
</dbReference>
<keyword evidence="6 7" id="KW-0472">Membrane</keyword>
<dbReference type="InterPro" id="IPR052518">
    <property type="entry name" value="CHR_Transporter"/>
</dbReference>
<evidence type="ECO:0000313" key="9">
    <source>
        <dbReference type="Proteomes" id="UP000512167"/>
    </source>
</evidence>
<evidence type="ECO:0000256" key="4">
    <source>
        <dbReference type="ARBA" id="ARBA00022692"/>
    </source>
</evidence>
<feature type="transmembrane region" description="Helical" evidence="7">
    <location>
        <begin position="119"/>
        <end position="139"/>
    </location>
</feature>
<sequence>MEIFLKLLELLFTFFKIGLFTFGGGYAMIPLITEEVISKGWETHQTLIDFIAIAESTPGPFAINIATFIGYEQLFIIGAVFTTLGVILPSFIIIVIIAKIFKHFADNKYVVGFLNGAKPVIVGVIFSVGVNFILLNVFSTKKVTLIKDFVFDWKTVTILVSIFLLSKIKDRIHPVVIVLASGVMGYILFGIL</sequence>
<comment type="subcellular location">
    <subcellularLocation>
        <location evidence="1">Cell membrane</location>
        <topology evidence="1">Multi-pass membrane protein</topology>
    </subcellularLocation>
</comment>
<feature type="transmembrane region" description="Helical" evidence="7">
    <location>
        <begin position="7"/>
        <end position="29"/>
    </location>
</feature>